<proteinExistence type="predicted"/>
<gene>
    <name evidence="2" type="ORF">TrLO_g8378</name>
</gene>
<name>A0A9W7C4X2_9STRA</name>
<dbReference type="EMBL" id="BRXW01000008">
    <property type="protein sequence ID" value="GMH99292.1"/>
    <property type="molecule type" value="Genomic_DNA"/>
</dbReference>
<keyword evidence="3" id="KW-1185">Reference proteome</keyword>
<evidence type="ECO:0000313" key="2">
    <source>
        <dbReference type="EMBL" id="GMH99292.1"/>
    </source>
</evidence>
<evidence type="ECO:0000256" key="1">
    <source>
        <dbReference type="SAM" id="MobiDB-lite"/>
    </source>
</evidence>
<reference evidence="3" key="1">
    <citation type="journal article" date="2023" name="Commun. Biol.">
        <title>Genome analysis of Parmales, the sister group of diatoms, reveals the evolutionary specialization of diatoms from phago-mixotrophs to photoautotrophs.</title>
        <authorList>
            <person name="Ban H."/>
            <person name="Sato S."/>
            <person name="Yoshikawa S."/>
            <person name="Yamada K."/>
            <person name="Nakamura Y."/>
            <person name="Ichinomiya M."/>
            <person name="Sato N."/>
            <person name="Blanc-Mathieu R."/>
            <person name="Endo H."/>
            <person name="Kuwata A."/>
            <person name="Ogata H."/>
        </authorList>
    </citation>
    <scope>NUCLEOTIDE SEQUENCE [LARGE SCALE GENOMIC DNA]</scope>
    <source>
        <strain evidence="3">NIES 3700</strain>
    </source>
</reference>
<accession>A0A9W7C4X2</accession>
<dbReference type="Proteomes" id="UP001165122">
    <property type="component" value="Unassembled WGS sequence"/>
</dbReference>
<feature type="region of interest" description="Disordered" evidence="1">
    <location>
        <begin position="144"/>
        <end position="165"/>
    </location>
</feature>
<evidence type="ECO:0000313" key="3">
    <source>
        <dbReference type="Proteomes" id="UP001165122"/>
    </source>
</evidence>
<dbReference type="AlphaFoldDB" id="A0A9W7C4X2"/>
<comment type="caution">
    <text evidence="2">The sequence shown here is derived from an EMBL/GenBank/DDBJ whole genome shotgun (WGS) entry which is preliminary data.</text>
</comment>
<protein>
    <submittedName>
        <fullName evidence="2">Uncharacterized protein</fullName>
    </submittedName>
</protein>
<sequence>MSKRPYLESFLAELFGVFLCPSFTFEYDNPKNIVSIYQSTINQPPQKRRIVKASSSFSTADVDPCVENCGATVLPSSSSSVTSITESGSLYNSKSTNTVEISKTSSTNASRMGSWHSHDNYKSELYDMKGTSLTDKRGESVSYLSSLSNSSEPMEFGNKEGRFSM</sequence>
<organism evidence="2 3">
    <name type="scientific">Triparma laevis f. longispina</name>
    <dbReference type="NCBI Taxonomy" id="1714387"/>
    <lineage>
        <taxon>Eukaryota</taxon>
        <taxon>Sar</taxon>
        <taxon>Stramenopiles</taxon>
        <taxon>Ochrophyta</taxon>
        <taxon>Bolidophyceae</taxon>
        <taxon>Parmales</taxon>
        <taxon>Triparmaceae</taxon>
        <taxon>Triparma</taxon>
    </lineage>
</organism>